<feature type="region of interest" description="Disordered" evidence="5">
    <location>
        <begin position="176"/>
        <end position="323"/>
    </location>
</feature>
<keyword evidence="3" id="KW-0862">Zinc</keyword>
<feature type="compositionally biased region" description="Polar residues" evidence="5">
    <location>
        <begin position="196"/>
        <end position="212"/>
    </location>
</feature>
<protein>
    <submittedName>
        <fullName evidence="7">E3 ubiquitin-protein ligase MPSR1</fullName>
    </submittedName>
</protein>
<organism evidence="7 8">
    <name type="scientific">Colletotrichum trifolii</name>
    <dbReference type="NCBI Taxonomy" id="5466"/>
    <lineage>
        <taxon>Eukaryota</taxon>
        <taxon>Fungi</taxon>
        <taxon>Dikarya</taxon>
        <taxon>Ascomycota</taxon>
        <taxon>Pezizomycotina</taxon>
        <taxon>Sordariomycetes</taxon>
        <taxon>Hypocreomycetidae</taxon>
        <taxon>Glomerellales</taxon>
        <taxon>Glomerellaceae</taxon>
        <taxon>Colletotrichum</taxon>
        <taxon>Colletotrichum orbiculare species complex</taxon>
    </lineage>
</organism>
<dbReference type="SMART" id="SM00184">
    <property type="entry name" value="RING"/>
    <property type="match status" value="1"/>
</dbReference>
<dbReference type="InterPro" id="IPR001841">
    <property type="entry name" value="Znf_RING"/>
</dbReference>
<dbReference type="GO" id="GO:0061630">
    <property type="term" value="F:ubiquitin protein ligase activity"/>
    <property type="evidence" value="ECO:0007669"/>
    <property type="project" value="TreeGrafter"/>
</dbReference>
<reference evidence="7 8" key="1">
    <citation type="submission" date="2018-12" db="EMBL/GenBank/DDBJ databases">
        <title>Genome sequence and assembly of Colletotrichum trifolii.</title>
        <authorList>
            <person name="Gan P."/>
            <person name="Shirasu K."/>
        </authorList>
    </citation>
    <scope>NUCLEOTIDE SEQUENCE [LARGE SCALE GENOMIC DNA]</scope>
    <source>
        <strain evidence="7 8">543-2</strain>
    </source>
</reference>
<dbReference type="AlphaFoldDB" id="A0A4R8RGT3"/>
<gene>
    <name evidence="7" type="primary">MPSR1</name>
    <name evidence="7" type="ORF">CTRI78_v004724</name>
</gene>
<evidence type="ECO:0000256" key="3">
    <source>
        <dbReference type="ARBA" id="ARBA00022833"/>
    </source>
</evidence>
<evidence type="ECO:0000313" key="8">
    <source>
        <dbReference type="Proteomes" id="UP000295703"/>
    </source>
</evidence>
<keyword evidence="2 4" id="KW-0863">Zinc-finger</keyword>
<feature type="compositionally biased region" description="Polar residues" evidence="5">
    <location>
        <begin position="232"/>
        <end position="250"/>
    </location>
</feature>
<dbReference type="GO" id="GO:0016567">
    <property type="term" value="P:protein ubiquitination"/>
    <property type="evidence" value="ECO:0007669"/>
    <property type="project" value="TreeGrafter"/>
</dbReference>
<evidence type="ECO:0000256" key="4">
    <source>
        <dbReference type="PROSITE-ProRule" id="PRU00175"/>
    </source>
</evidence>
<dbReference type="SUPFAM" id="SSF57850">
    <property type="entry name" value="RING/U-box"/>
    <property type="match status" value="1"/>
</dbReference>
<evidence type="ECO:0000313" key="7">
    <source>
        <dbReference type="EMBL" id="TDZ60792.1"/>
    </source>
</evidence>
<keyword evidence="1" id="KW-0479">Metal-binding</keyword>
<accession>A0A4R8RGT3</accession>
<evidence type="ECO:0000256" key="5">
    <source>
        <dbReference type="SAM" id="MobiDB-lite"/>
    </source>
</evidence>
<feature type="compositionally biased region" description="Low complexity" evidence="5">
    <location>
        <begin position="277"/>
        <end position="293"/>
    </location>
</feature>
<dbReference type="GO" id="GO:0005737">
    <property type="term" value="C:cytoplasm"/>
    <property type="evidence" value="ECO:0007669"/>
    <property type="project" value="TreeGrafter"/>
</dbReference>
<evidence type="ECO:0000256" key="2">
    <source>
        <dbReference type="ARBA" id="ARBA00022771"/>
    </source>
</evidence>
<feature type="region of interest" description="Disordered" evidence="5">
    <location>
        <begin position="1"/>
        <end position="24"/>
    </location>
</feature>
<proteinExistence type="predicted"/>
<feature type="domain" description="RING-type" evidence="6">
    <location>
        <begin position="390"/>
        <end position="438"/>
    </location>
</feature>
<dbReference type="PROSITE" id="PS50089">
    <property type="entry name" value="ZF_RING_2"/>
    <property type="match status" value="1"/>
</dbReference>
<dbReference type="PANTHER" id="PTHR15710:SF243">
    <property type="entry name" value="E3 UBIQUITIN-PROTEIN LIGASE PRAJA-2 ISOFORM X1"/>
    <property type="match status" value="1"/>
</dbReference>
<dbReference type="Proteomes" id="UP000295703">
    <property type="component" value="Unassembled WGS sequence"/>
</dbReference>
<evidence type="ECO:0000259" key="6">
    <source>
        <dbReference type="PROSITE" id="PS50089"/>
    </source>
</evidence>
<dbReference type="EMBL" id="RYZW01000035">
    <property type="protein sequence ID" value="TDZ60792.1"/>
    <property type="molecule type" value="Genomic_DNA"/>
</dbReference>
<sequence length="515" mass="56533">MDDTMDYAYHHRSEQQPNHGQLPYPQPMSRCPYAHQSHPAMVPHRSTVPYDPVHSANNWPPQPSPMPAHWNPHMAGHRGPYMQLPNSPPEPPYYGHPPLPNYPPLMPGYPLPSYDPLGLHSSHSAYHASMPPLPPPARFGNAVPMQSHPPLPNPGSYTTSERLSNHTLPQRVGYEVSSAAAPTAAETSATSTAPAQNPSTPGEDTPSATEPITSEPPASVNIQFGSAPPSGAPQSNNPAVTLSAYRSQRPSAAEEPPAIAHSQRAAIDERSRLPVDSASTTSATSSGTSGTATHSYERRRAPQNARRTYPRRQSPPSDREYDNENEMRMLEQLIAHGGARLLGHDLEENHVRATQFLRGSVSTKMVASDEAILSLQSVPISELPEGETACVICYNEYGVETPEGVKEAPLRLPKCKHTFGDHCIKKWLADSDSCPYCRDKIPSHPRLTSNAPGFNGLFRTRALLRERGESAYGHDESNRRITPENPGSIWQLPRAWVSIIQWIASRIWTDVICKS</sequence>
<dbReference type="Gene3D" id="3.30.40.10">
    <property type="entry name" value="Zinc/RING finger domain, C3HC4 (zinc finger)"/>
    <property type="match status" value="1"/>
</dbReference>
<feature type="compositionally biased region" description="Low complexity" evidence="5">
    <location>
        <begin position="177"/>
        <end position="195"/>
    </location>
</feature>
<dbReference type="STRING" id="5466.A0A4R8RGT3"/>
<feature type="region of interest" description="Disordered" evidence="5">
    <location>
        <begin position="137"/>
        <end position="162"/>
    </location>
</feature>
<evidence type="ECO:0000256" key="1">
    <source>
        <dbReference type="ARBA" id="ARBA00022723"/>
    </source>
</evidence>
<comment type="caution">
    <text evidence="7">The sequence shown here is derived from an EMBL/GenBank/DDBJ whole genome shotgun (WGS) entry which is preliminary data.</text>
</comment>
<keyword evidence="8" id="KW-1185">Reference proteome</keyword>
<dbReference type="Pfam" id="PF13639">
    <property type="entry name" value="zf-RING_2"/>
    <property type="match status" value="1"/>
</dbReference>
<name>A0A4R8RGT3_COLTR</name>
<dbReference type="PANTHER" id="PTHR15710">
    <property type="entry name" value="E3 UBIQUITIN-PROTEIN LIGASE PRAJA"/>
    <property type="match status" value="1"/>
</dbReference>
<dbReference type="GO" id="GO:0008270">
    <property type="term" value="F:zinc ion binding"/>
    <property type="evidence" value="ECO:0007669"/>
    <property type="project" value="UniProtKB-KW"/>
</dbReference>
<dbReference type="InterPro" id="IPR013083">
    <property type="entry name" value="Znf_RING/FYVE/PHD"/>
</dbReference>